<feature type="non-terminal residue" evidence="2">
    <location>
        <position position="44"/>
    </location>
</feature>
<accession>A0A382JAY3</accession>
<evidence type="ECO:0000256" key="1">
    <source>
        <dbReference type="SAM" id="Phobius"/>
    </source>
</evidence>
<protein>
    <submittedName>
        <fullName evidence="2">Uncharacterized protein</fullName>
    </submittedName>
</protein>
<keyword evidence="1" id="KW-1133">Transmembrane helix</keyword>
<proteinExistence type="predicted"/>
<organism evidence="2">
    <name type="scientific">marine metagenome</name>
    <dbReference type="NCBI Taxonomy" id="408172"/>
    <lineage>
        <taxon>unclassified sequences</taxon>
        <taxon>metagenomes</taxon>
        <taxon>ecological metagenomes</taxon>
    </lineage>
</organism>
<dbReference type="EMBL" id="UINC01072931">
    <property type="protein sequence ID" value="SVC08928.1"/>
    <property type="molecule type" value="Genomic_DNA"/>
</dbReference>
<feature type="transmembrane region" description="Helical" evidence="1">
    <location>
        <begin position="12"/>
        <end position="31"/>
    </location>
</feature>
<gene>
    <name evidence="2" type="ORF">METZ01_LOCUS261782</name>
</gene>
<keyword evidence="1" id="KW-0472">Membrane</keyword>
<dbReference type="AlphaFoldDB" id="A0A382JAY3"/>
<name>A0A382JAY3_9ZZZZ</name>
<sequence>MSSSIAEFRQSKLFKPAIMVPAMIMLIFSLFNLTAPADPVRTAS</sequence>
<reference evidence="2" key="1">
    <citation type="submission" date="2018-05" db="EMBL/GenBank/DDBJ databases">
        <authorList>
            <person name="Lanie J.A."/>
            <person name="Ng W.-L."/>
            <person name="Kazmierczak K.M."/>
            <person name="Andrzejewski T.M."/>
            <person name="Davidsen T.M."/>
            <person name="Wayne K.J."/>
            <person name="Tettelin H."/>
            <person name="Glass J.I."/>
            <person name="Rusch D."/>
            <person name="Podicherti R."/>
            <person name="Tsui H.-C.T."/>
            <person name="Winkler M.E."/>
        </authorList>
    </citation>
    <scope>NUCLEOTIDE SEQUENCE</scope>
</reference>
<keyword evidence="1" id="KW-0812">Transmembrane</keyword>
<evidence type="ECO:0000313" key="2">
    <source>
        <dbReference type="EMBL" id="SVC08928.1"/>
    </source>
</evidence>